<evidence type="ECO:0000313" key="3">
    <source>
        <dbReference type="Proteomes" id="UP000251891"/>
    </source>
</evidence>
<reference evidence="2 3" key="1">
    <citation type="submission" date="2018-06" db="EMBL/GenBank/DDBJ databases">
        <title>Actinomadura craniellae sp. nov. isolated from marine sponge Craniella sp.</title>
        <authorList>
            <person name="Li L."/>
            <person name="Xu Q.H."/>
            <person name="Lin H.W."/>
            <person name="Lu Y.H."/>
        </authorList>
    </citation>
    <scope>NUCLEOTIDE SEQUENCE [LARGE SCALE GENOMIC DNA]</scope>
    <source>
        <strain evidence="2 3">LHW63021</strain>
    </source>
</reference>
<keyword evidence="3" id="KW-1185">Reference proteome</keyword>
<evidence type="ECO:0000256" key="1">
    <source>
        <dbReference type="SAM" id="MobiDB-lite"/>
    </source>
</evidence>
<evidence type="ECO:0000313" key="2">
    <source>
        <dbReference type="EMBL" id="RAY17148.1"/>
    </source>
</evidence>
<sequence length="213" mass="23631">MDDRELKLNSLSRYSKDSPLFILEEHGHCEVPAGCGGVVLRWRNPRAGVPFTMWLHTAGDCAFRLDGAEPPSSRPVVSYGEHVLAFTLSGVDPDFMVLMFAGGHRPEERRNVRRSRPDPVETTIVSAADGSWRYSLAEPADDTWMHAGFDDSGWSPMVPQEERPPPDEQGRDRDAYRVGRLAEFGAAGLGVAGRGERIWVRKAFTIPAPEEEA</sequence>
<protein>
    <submittedName>
        <fullName evidence="2">Uncharacterized protein</fullName>
    </submittedName>
</protein>
<proteinExistence type="predicted"/>
<name>A0A365HDR1_9ACTN</name>
<gene>
    <name evidence="2" type="ORF">DPM19_03040</name>
</gene>
<dbReference type="Proteomes" id="UP000251891">
    <property type="component" value="Unassembled WGS sequence"/>
</dbReference>
<dbReference type="EMBL" id="QLYX01000001">
    <property type="protein sequence ID" value="RAY17148.1"/>
    <property type="molecule type" value="Genomic_DNA"/>
</dbReference>
<dbReference type="AlphaFoldDB" id="A0A365HDR1"/>
<dbReference type="OrthoDB" id="5513258at2"/>
<accession>A0A365HDR1</accession>
<organism evidence="2 3">
    <name type="scientific">Actinomadura craniellae</name>
    <dbReference type="NCBI Taxonomy" id="2231787"/>
    <lineage>
        <taxon>Bacteria</taxon>
        <taxon>Bacillati</taxon>
        <taxon>Actinomycetota</taxon>
        <taxon>Actinomycetes</taxon>
        <taxon>Streptosporangiales</taxon>
        <taxon>Thermomonosporaceae</taxon>
        <taxon>Actinomadura</taxon>
    </lineage>
</organism>
<feature type="region of interest" description="Disordered" evidence="1">
    <location>
        <begin position="145"/>
        <end position="175"/>
    </location>
</feature>
<dbReference type="RefSeq" id="WP_111863202.1">
    <property type="nucleotide sequence ID" value="NZ_QLYX01000001.1"/>
</dbReference>
<comment type="caution">
    <text evidence="2">The sequence shown here is derived from an EMBL/GenBank/DDBJ whole genome shotgun (WGS) entry which is preliminary data.</text>
</comment>
<feature type="compositionally biased region" description="Basic and acidic residues" evidence="1">
    <location>
        <begin position="160"/>
        <end position="175"/>
    </location>
</feature>
<dbReference type="Gene3D" id="2.60.120.260">
    <property type="entry name" value="Galactose-binding domain-like"/>
    <property type="match status" value="1"/>
</dbReference>